<keyword evidence="5 7" id="KW-1133">Transmembrane helix</keyword>
<feature type="transmembrane region" description="Helical" evidence="7">
    <location>
        <begin position="7"/>
        <end position="40"/>
    </location>
</feature>
<dbReference type="GO" id="GO:0008324">
    <property type="term" value="F:monoatomic cation transmembrane transporter activity"/>
    <property type="evidence" value="ECO:0007669"/>
    <property type="project" value="InterPro"/>
</dbReference>
<dbReference type="AlphaFoldDB" id="A0A934TIX1"/>
<dbReference type="RefSeq" id="WP_201156060.1">
    <property type="nucleotide sequence ID" value="NZ_NHSD01000120.1"/>
</dbReference>
<dbReference type="Pfam" id="PF01899">
    <property type="entry name" value="MNHE"/>
    <property type="match status" value="1"/>
</dbReference>
<dbReference type="Proteomes" id="UP000706333">
    <property type="component" value="Unassembled WGS sequence"/>
</dbReference>
<comment type="subcellular location">
    <subcellularLocation>
        <location evidence="1">Cell membrane</location>
        <topology evidence="1">Multi-pass membrane protein</topology>
    </subcellularLocation>
</comment>
<keyword evidence="9" id="KW-1185">Reference proteome</keyword>
<dbReference type="InterPro" id="IPR002758">
    <property type="entry name" value="Cation_antiport_E"/>
</dbReference>
<reference evidence="8" key="2">
    <citation type="journal article" date="2020" name="Microorganisms">
        <title>Osmotic Adaptation and Compatible Solute Biosynthesis of Phototrophic Bacteria as Revealed from Genome Analyses.</title>
        <authorList>
            <person name="Imhoff J.F."/>
            <person name="Rahn T."/>
            <person name="Kunzel S."/>
            <person name="Keller A."/>
            <person name="Neulinger S.C."/>
        </authorList>
    </citation>
    <scope>NUCLEOTIDE SEQUENCE</scope>
    <source>
        <strain evidence="8">LMG 28126</strain>
    </source>
</reference>
<comment type="similarity">
    <text evidence="2">Belongs to the CPA3 antiporters (TC 2.A.63) subunit E family.</text>
</comment>
<dbReference type="PANTHER" id="PTHR34584">
    <property type="entry name" value="NA(+)/H(+) ANTIPORTER SUBUNIT E1"/>
    <property type="match status" value="1"/>
</dbReference>
<evidence type="ECO:0000256" key="3">
    <source>
        <dbReference type="ARBA" id="ARBA00022475"/>
    </source>
</evidence>
<accession>A0A934TIX1</accession>
<evidence type="ECO:0000256" key="2">
    <source>
        <dbReference type="ARBA" id="ARBA00006228"/>
    </source>
</evidence>
<evidence type="ECO:0000313" key="8">
    <source>
        <dbReference type="EMBL" id="MBK5926346.1"/>
    </source>
</evidence>
<evidence type="ECO:0000256" key="7">
    <source>
        <dbReference type="SAM" id="Phobius"/>
    </source>
</evidence>
<organism evidence="8 9">
    <name type="scientific">Rhodobaculum claviforme</name>
    <dbReference type="NCBI Taxonomy" id="1549854"/>
    <lineage>
        <taxon>Bacteria</taxon>
        <taxon>Pseudomonadati</taxon>
        <taxon>Pseudomonadota</taxon>
        <taxon>Alphaproteobacteria</taxon>
        <taxon>Rhodobacterales</taxon>
        <taxon>Paracoccaceae</taxon>
        <taxon>Rhodobaculum</taxon>
    </lineage>
</organism>
<evidence type="ECO:0000256" key="5">
    <source>
        <dbReference type="ARBA" id="ARBA00022989"/>
    </source>
</evidence>
<keyword evidence="4 7" id="KW-0812">Transmembrane</keyword>
<keyword evidence="6 7" id="KW-0472">Membrane</keyword>
<gene>
    <name evidence="8" type="ORF">CCR87_03080</name>
</gene>
<protein>
    <submittedName>
        <fullName evidence="8">Sodium:proton antiporter</fullName>
    </submittedName>
</protein>
<sequence length="159" mass="18044">MNPFVYNFLLAFCWAAMTGDFSLGGLVTGLVFGFFALWIVQPLVGMDRFYFLRVWRISRLTAYFFWELFLSSVKVAADVLRPVPRNTPRIITMPLDVKTDMEILTLTNLISLTPGTLSVDVSEDRSELIVHAMFADDPEAEIANLKSGMERMVLEAFHP</sequence>
<evidence type="ECO:0000256" key="1">
    <source>
        <dbReference type="ARBA" id="ARBA00004651"/>
    </source>
</evidence>
<keyword evidence="3" id="KW-1003">Cell membrane</keyword>
<reference evidence="8" key="1">
    <citation type="submission" date="2017-05" db="EMBL/GenBank/DDBJ databases">
        <authorList>
            <person name="Imhoff J.F."/>
            <person name="Rahn T."/>
            <person name="Kuenzel S."/>
            <person name="Neulinger S.C."/>
        </authorList>
    </citation>
    <scope>NUCLEOTIDE SEQUENCE</scope>
    <source>
        <strain evidence="8">LMG 28126</strain>
    </source>
</reference>
<name>A0A934TIX1_9RHOB</name>
<dbReference type="GO" id="GO:0005886">
    <property type="term" value="C:plasma membrane"/>
    <property type="evidence" value="ECO:0007669"/>
    <property type="project" value="UniProtKB-SubCell"/>
</dbReference>
<evidence type="ECO:0000256" key="4">
    <source>
        <dbReference type="ARBA" id="ARBA00022692"/>
    </source>
</evidence>
<dbReference type="PANTHER" id="PTHR34584:SF1">
    <property type="entry name" value="NA(+)_H(+) ANTIPORTER SUBUNIT E1"/>
    <property type="match status" value="1"/>
</dbReference>
<dbReference type="PIRSF" id="PIRSF019239">
    <property type="entry name" value="MrpE"/>
    <property type="match status" value="1"/>
</dbReference>
<evidence type="ECO:0000313" key="9">
    <source>
        <dbReference type="Proteomes" id="UP000706333"/>
    </source>
</evidence>
<evidence type="ECO:0000256" key="6">
    <source>
        <dbReference type="ARBA" id="ARBA00023136"/>
    </source>
</evidence>
<proteinExistence type="inferred from homology"/>
<dbReference type="EMBL" id="NHSD01000120">
    <property type="protein sequence ID" value="MBK5926346.1"/>
    <property type="molecule type" value="Genomic_DNA"/>
</dbReference>
<comment type="caution">
    <text evidence="8">The sequence shown here is derived from an EMBL/GenBank/DDBJ whole genome shotgun (WGS) entry which is preliminary data.</text>
</comment>